<evidence type="ECO:0000313" key="2">
    <source>
        <dbReference type="Proteomes" id="UP000001745"/>
    </source>
</evidence>
<evidence type="ECO:0000313" key="1">
    <source>
        <dbReference type="EMBL" id="EED16468.1"/>
    </source>
</evidence>
<dbReference type="RefSeq" id="XP_002483702.1">
    <property type="nucleotide sequence ID" value="XM_002483657.1"/>
</dbReference>
<dbReference type="EMBL" id="EQ962656">
    <property type="protein sequence ID" value="EED16468.1"/>
    <property type="molecule type" value="Genomic_DNA"/>
</dbReference>
<organism evidence="1 2">
    <name type="scientific">Talaromyces stipitatus (strain ATCC 10500 / CBS 375.48 / QM 6759 / NRRL 1006)</name>
    <name type="common">Penicillium stipitatum</name>
    <dbReference type="NCBI Taxonomy" id="441959"/>
    <lineage>
        <taxon>Eukaryota</taxon>
        <taxon>Fungi</taxon>
        <taxon>Dikarya</taxon>
        <taxon>Ascomycota</taxon>
        <taxon>Pezizomycotina</taxon>
        <taxon>Eurotiomycetes</taxon>
        <taxon>Eurotiomycetidae</taxon>
        <taxon>Eurotiales</taxon>
        <taxon>Trichocomaceae</taxon>
        <taxon>Talaromyces</taxon>
        <taxon>Talaromyces sect. Talaromyces</taxon>
    </lineage>
</organism>
<reference evidence="2" key="1">
    <citation type="journal article" date="2015" name="Genome Announc.">
        <title>Genome sequence of the AIDS-associated pathogen Penicillium marneffei (ATCC18224) and its near taxonomic relative Talaromyces stipitatus (ATCC10500).</title>
        <authorList>
            <person name="Nierman W.C."/>
            <person name="Fedorova-Abrams N.D."/>
            <person name="Andrianopoulos A."/>
        </authorList>
    </citation>
    <scope>NUCLEOTIDE SEQUENCE [LARGE SCALE GENOMIC DNA]</scope>
    <source>
        <strain evidence="2">ATCC 10500 / CBS 375.48 / QM 6759 / NRRL 1006</strain>
    </source>
</reference>
<protein>
    <submittedName>
        <fullName evidence="1">Uncharacterized protein</fullName>
    </submittedName>
</protein>
<dbReference type="HOGENOM" id="CLU_1897604_0_0_1"/>
<proteinExistence type="predicted"/>
<gene>
    <name evidence="1" type="ORF">TSTA_015550</name>
</gene>
<dbReference type="Proteomes" id="UP000001745">
    <property type="component" value="Unassembled WGS sequence"/>
</dbReference>
<dbReference type="AlphaFoldDB" id="B8MHY8"/>
<dbReference type="GeneID" id="8106296"/>
<dbReference type="InParanoid" id="B8MHY8"/>
<dbReference type="OrthoDB" id="10265971at2759"/>
<keyword evidence="2" id="KW-1185">Reference proteome</keyword>
<accession>B8MHY8</accession>
<sequence>MLAEFDKLLTDQAELQGMSRMLDDGMGRMHSAPLSHFPHRLWDVNIILKGGMNLHNHQDPAFSKGLDEFVKTIWFEPGQSLIIFWCENGNILCRNSQNPENRQTALLAISHPSMTTDPHIFTNWALSPDELVDR</sequence>
<name>B8MHY8_TALSN</name>
<dbReference type="VEuPathDB" id="FungiDB:TSTA_015550"/>